<dbReference type="InterPro" id="IPR044974">
    <property type="entry name" value="Disease_R_plants"/>
</dbReference>
<evidence type="ECO:0000259" key="8">
    <source>
        <dbReference type="Pfam" id="PF18052"/>
    </source>
</evidence>
<dbReference type="Gene3D" id="1.10.10.10">
    <property type="entry name" value="Winged helix-like DNA-binding domain superfamily/Winged helix DNA-binding domain"/>
    <property type="match status" value="1"/>
</dbReference>
<evidence type="ECO:0000259" key="10">
    <source>
        <dbReference type="Pfam" id="PF23598"/>
    </source>
</evidence>
<dbReference type="InterPro" id="IPR027417">
    <property type="entry name" value="P-loop_NTPase"/>
</dbReference>
<dbReference type="eggNOG" id="KOG4658">
    <property type="taxonomic scope" value="Eukaryota"/>
</dbReference>
<dbReference type="EnsemblPlants" id="KQK93934">
    <property type="protein sequence ID" value="KQK93934"/>
    <property type="gene ID" value="SETIT_027736mg"/>
</dbReference>
<evidence type="ECO:0000256" key="4">
    <source>
        <dbReference type="ARBA" id="ARBA00022741"/>
    </source>
</evidence>
<evidence type="ECO:0000256" key="5">
    <source>
        <dbReference type="ARBA" id="ARBA00022821"/>
    </source>
</evidence>
<dbReference type="InterPro" id="IPR055414">
    <property type="entry name" value="LRR_R13L4/SHOC2-like"/>
</dbReference>
<keyword evidence="5" id="KW-0611">Plant defense</keyword>
<evidence type="ECO:0000259" key="7">
    <source>
        <dbReference type="Pfam" id="PF00931"/>
    </source>
</evidence>
<dbReference type="Gene3D" id="3.80.10.10">
    <property type="entry name" value="Ribonuclease Inhibitor"/>
    <property type="match status" value="1"/>
</dbReference>
<dbReference type="InterPro" id="IPR058922">
    <property type="entry name" value="WHD_DRP"/>
</dbReference>
<dbReference type="Proteomes" id="UP000004995">
    <property type="component" value="Unassembled WGS sequence"/>
</dbReference>
<dbReference type="PANTHER" id="PTHR23155:SF931">
    <property type="entry name" value="OS01G0547000 PROTEIN"/>
    <property type="match status" value="1"/>
</dbReference>
<keyword evidence="3" id="KW-0677">Repeat</keyword>
<dbReference type="PRINTS" id="PR00364">
    <property type="entry name" value="DISEASERSIST"/>
</dbReference>
<evidence type="ECO:0008006" key="13">
    <source>
        <dbReference type="Google" id="ProtNLM"/>
    </source>
</evidence>
<dbReference type="CDD" id="cd14798">
    <property type="entry name" value="RX-CC_like"/>
    <property type="match status" value="1"/>
</dbReference>
<feature type="domain" description="Disease resistance N-terminal" evidence="8">
    <location>
        <begin position="5"/>
        <end position="109"/>
    </location>
</feature>
<dbReference type="Pfam" id="PF23598">
    <property type="entry name" value="LRR_14"/>
    <property type="match status" value="1"/>
</dbReference>
<feature type="domain" description="NB-ARC" evidence="7">
    <location>
        <begin position="181"/>
        <end position="330"/>
    </location>
</feature>
<name>K3ZMC2_SETIT</name>
<accession>K3ZMC2</accession>
<feature type="domain" description="Disease resistance protein winged helix" evidence="9">
    <location>
        <begin position="386"/>
        <end position="457"/>
    </location>
</feature>
<evidence type="ECO:0000259" key="9">
    <source>
        <dbReference type="Pfam" id="PF23559"/>
    </source>
</evidence>
<comment type="similarity">
    <text evidence="1">Belongs to the disease resistance NB-LRR family.</text>
</comment>
<proteinExistence type="inferred from homology"/>
<dbReference type="Gene3D" id="3.40.50.300">
    <property type="entry name" value="P-loop containing nucleotide triphosphate hydrolases"/>
    <property type="match status" value="1"/>
</dbReference>
<dbReference type="SUPFAM" id="SSF52540">
    <property type="entry name" value="P-loop containing nucleoside triphosphate hydrolases"/>
    <property type="match status" value="1"/>
</dbReference>
<dbReference type="Pfam" id="PF18052">
    <property type="entry name" value="Rx_N"/>
    <property type="match status" value="1"/>
</dbReference>
<keyword evidence="2" id="KW-0433">Leucine-rich repeat</keyword>
<evidence type="ECO:0000313" key="11">
    <source>
        <dbReference type="EnsemblPlants" id="KQK93934"/>
    </source>
</evidence>
<dbReference type="InterPro" id="IPR032675">
    <property type="entry name" value="LRR_dom_sf"/>
</dbReference>
<keyword evidence="6" id="KW-0175">Coiled coil</keyword>
<protein>
    <recommendedName>
        <fullName evidence="13">NB-ARC domain-containing protein</fullName>
    </recommendedName>
</protein>
<dbReference type="OMA" id="HSINLCT"/>
<evidence type="ECO:0000256" key="1">
    <source>
        <dbReference type="ARBA" id="ARBA00008894"/>
    </source>
</evidence>
<dbReference type="Gene3D" id="1.20.5.4130">
    <property type="match status" value="1"/>
</dbReference>
<feature type="domain" description="Disease resistance R13L4/SHOC-2-like LRR" evidence="10">
    <location>
        <begin position="501"/>
        <end position="746"/>
    </location>
</feature>
<sequence>MAEAVVGVLMGKLGAALANEAATYGASLLFKEASSLKGLFSEIRKAEGEMESIKAYLRESEKLRDADETTGIFVNKIRELSFRIEDVVDEFMYKLEDNKLGGFAAKTKKRIKHVKVWHRLALQLRDINVEIEDATKRRDRYVIPGMERHAGNSDHHARSTNQALCFAREEDLVGIKGNAAKLKGWLVDDLDERNTKITTVWGMGGVGKTTLVDHVYKIVKLDFDAAAWVTVSKSYQVDDLLKKIARQFGISIASNMEMIRVVDSSIRNHLEGKRYILVLDDIWEQDMWINNIMPIFPTNCSGRFVLTSRSSEVASVATRANHSRKLFCNEAFWNSDDKRCPPELLDLAELESYSTNNAIKSVDTILRVSLEDLPSELKNCFLHCAMFPEDYQIKRRRLTRHWITSGFIRKKGNKTLEQVAEGYLNDLVNRNLLQVVRKNEAGRVKSCRIHDVIHHLAIDKAEEECFGKVYKGNGTFSVHGTRRLSIQSINIVPQNQSDATHLRAVYVFESSIDVDLLGTILASSTLLSTLDLQGTQIKMLPNEAFNLFNLRFLGLRNTRIESLPEAVGRLQNLEVLDASCTLLQSLPKDVAKLKKLRYLYAPELLVPRDIRNLTGLHALQSVKASKETLRDVAALTELRTFDVSDVTSEHSINLCTAISNMSHLAHLTVWALNENEVLPMEALRLPETLYRLELRGQLEKTQIPQIFSSWSNLNNLTKLQLMSSKLNEDSFSSLVTLRSLCSLSLYGAYDGR</sequence>
<dbReference type="InParanoid" id="K3ZMC2"/>
<keyword evidence="4" id="KW-0547">Nucleotide-binding</keyword>
<evidence type="ECO:0000256" key="6">
    <source>
        <dbReference type="ARBA" id="ARBA00023054"/>
    </source>
</evidence>
<dbReference type="GO" id="GO:0009626">
    <property type="term" value="P:plant-type hypersensitive response"/>
    <property type="evidence" value="ECO:0007669"/>
    <property type="project" value="UniProtKB-ARBA"/>
</dbReference>
<evidence type="ECO:0000256" key="3">
    <source>
        <dbReference type="ARBA" id="ARBA00022737"/>
    </source>
</evidence>
<dbReference type="AlphaFoldDB" id="K3ZMC2"/>
<dbReference type="GO" id="GO:0002758">
    <property type="term" value="P:innate immune response-activating signaling pathway"/>
    <property type="evidence" value="ECO:0007669"/>
    <property type="project" value="UniProtKB-ARBA"/>
</dbReference>
<dbReference type="GO" id="GO:0042742">
    <property type="term" value="P:defense response to bacterium"/>
    <property type="evidence" value="ECO:0007669"/>
    <property type="project" value="UniProtKB-ARBA"/>
</dbReference>
<evidence type="ECO:0000256" key="2">
    <source>
        <dbReference type="ARBA" id="ARBA00022614"/>
    </source>
</evidence>
<keyword evidence="12" id="KW-1185">Reference proteome</keyword>
<dbReference type="InterPro" id="IPR041118">
    <property type="entry name" value="Rx_N"/>
</dbReference>
<dbReference type="Pfam" id="PF23559">
    <property type="entry name" value="WHD_DRP"/>
    <property type="match status" value="1"/>
</dbReference>
<dbReference type="EMBL" id="AGNK02004718">
    <property type="status" value="NOT_ANNOTATED_CDS"/>
    <property type="molecule type" value="Genomic_DNA"/>
</dbReference>
<dbReference type="InterPro" id="IPR002182">
    <property type="entry name" value="NB-ARC"/>
</dbReference>
<dbReference type="HOGENOM" id="CLU_000837_25_4_1"/>
<dbReference type="GO" id="GO:0043531">
    <property type="term" value="F:ADP binding"/>
    <property type="evidence" value="ECO:0007669"/>
    <property type="project" value="InterPro"/>
</dbReference>
<evidence type="ECO:0000313" key="12">
    <source>
        <dbReference type="Proteomes" id="UP000004995"/>
    </source>
</evidence>
<dbReference type="Gramene" id="KQK93934">
    <property type="protein sequence ID" value="KQK93934"/>
    <property type="gene ID" value="SETIT_027736mg"/>
</dbReference>
<dbReference type="InterPro" id="IPR038005">
    <property type="entry name" value="RX-like_CC"/>
</dbReference>
<dbReference type="FunFam" id="1.10.10.10:FF:000322">
    <property type="entry name" value="Probable disease resistance protein At1g63360"/>
    <property type="match status" value="1"/>
</dbReference>
<reference evidence="12" key="1">
    <citation type="journal article" date="2012" name="Nat. Biotechnol.">
        <title>Reference genome sequence of the model plant Setaria.</title>
        <authorList>
            <person name="Bennetzen J.L."/>
            <person name="Schmutz J."/>
            <person name="Wang H."/>
            <person name="Percifield R."/>
            <person name="Hawkins J."/>
            <person name="Pontaroli A.C."/>
            <person name="Estep M."/>
            <person name="Feng L."/>
            <person name="Vaughn J.N."/>
            <person name="Grimwood J."/>
            <person name="Jenkins J."/>
            <person name="Barry K."/>
            <person name="Lindquist E."/>
            <person name="Hellsten U."/>
            <person name="Deshpande S."/>
            <person name="Wang X."/>
            <person name="Wu X."/>
            <person name="Mitros T."/>
            <person name="Triplett J."/>
            <person name="Yang X."/>
            <person name="Ye C.Y."/>
            <person name="Mauro-Herrera M."/>
            <person name="Wang L."/>
            <person name="Li P."/>
            <person name="Sharma M."/>
            <person name="Sharma R."/>
            <person name="Ronald P.C."/>
            <person name="Panaud O."/>
            <person name="Kellogg E.A."/>
            <person name="Brutnell T.P."/>
            <person name="Doust A.N."/>
            <person name="Tuskan G.A."/>
            <person name="Rokhsar D."/>
            <person name="Devos K.M."/>
        </authorList>
    </citation>
    <scope>NUCLEOTIDE SEQUENCE [LARGE SCALE GENOMIC DNA]</scope>
    <source>
        <strain evidence="12">cv. Yugu1</strain>
    </source>
</reference>
<dbReference type="Pfam" id="PF00931">
    <property type="entry name" value="NB-ARC"/>
    <property type="match status" value="1"/>
</dbReference>
<dbReference type="InterPro" id="IPR036388">
    <property type="entry name" value="WH-like_DNA-bd_sf"/>
</dbReference>
<organism evidence="11 12">
    <name type="scientific">Setaria italica</name>
    <name type="common">Foxtail millet</name>
    <name type="synonym">Panicum italicum</name>
    <dbReference type="NCBI Taxonomy" id="4555"/>
    <lineage>
        <taxon>Eukaryota</taxon>
        <taxon>Viridiplantae</taxon>
        <taxon>Streptophyta</taxon>
        <taxon>Embryophyta</taxon>
        <taxon>Tracheophyta</taxon>
        <taxon>Spermatophyta</taxon>
        <taxon>Magnoliopsida</taxon>
        <taxon>Liliopsida</taxon>
        <taxon>Poales</taxon>
        <taxon>Poaceae</taxon>
        <taxon>PACMAD clade</taxon>
        <taxon>Panicoideae</taxon>
        <taxon>Panicodae</taxon>
        <taxon>Paniceae</taxon>
        <taxon>Cenchrinae</taxon>
        <taxon>Setaria</taxon>
    </lineage>
</organism>
<dbReference type="PANTHER" id="PTHR23155">
    <property type="entry name" value="DISEASE RESISTANCE PROTEIN RP"/>
    <property type="match status" value="1"/>
</dbReference>
<dbReference type="SUPFAM" id="SSF52047">
    <property type="entry name" value="RNI-like"/>
    <property type="match status" value="1"/>
</dbReference>
<dbReference type="FunFam" id="3.40.50.300:FF:001091">
    <property type="entry name" value="Probable disease resistance protein At1g61300"/>
    <property type="match status" value="1"/>
</dbReference>
<reference evidence="11" key="2">
    <citation type="submission" date="2018-08" db="UniProtKB">
        <authorList>
            <consortium name="EnsemblPlants"/>
        </authorList>
    </citation>
    <scope>IDENTIFICATION</scope>
    <source>
        <strain evidence="11">Yugu1</strain>
    </source>
</reference>